<dbReference type="NCBIfam" id="TIGR00277">
    <property type="entry name" value="HDIG"/>
    <property type="match status" value="1"/>
</dbReference>
<dbReference type="InterPro" id="IPR006675">
    <property type="entry name" value="HDIG_dom"/>
</dbReference>
<dbReference type="PANTHER" id="PTHR40202:SF1">
    <property type="entry name" value="HD DOMAIN-CONTAINING PROTEIN"/>
    <property type="match status" value="1"/>
</dbReference>
<reference evidence="2 3" key="1">
    <citation type="journal article" date="2015" name="Genome Announc.">
        <title>Draft Genome Sequence and Gene Annotation of the Entomopathogenic Fungus Verticillium hemipterigenum.</title>
        <authorList>
            <person name="Horn F."/>
            <person name="Habel A."/>
            <person name="Scharf D.H."/>
            <person name="Dworschak J."/>
            <person name="Brakhage A.A."/>
            <person name="Guthke R."/>
            <person name="Hertweck C."/>
            <person name="Linde J."/>
        </authorList>
    </citation>
    <scope>NUCLEOTIDE SEQUENCE [LARGE SCALE GENOMIC DNA]</scope>
</reference>
<accession>A0A0A1TNH3</accession>
<dbReference type="Proteomes" id="UP000039046">
    <property type="component" value="Unassembled WGS sequence"/>
</dbReference>
<protein>
    <recommendedName>
        <fullName evidence="1">HD domain-containing protein</fullName>
    </recommendedName>
</protein>
<evidence type="ECO:0000259" key="1">
    <source>
        <dbReference type="Pfam" id="PF01966"/>
    </source>
</evidence>
<dbReference type="InterPro" id="IPR006674">
    <property type="entry name" value="HD_domain"/>
</dbReference>
<dbReference type="SUPFAM" id="SSF109604">
    <property type="entry name" value="HD-domain/PDEase-like"/>
    <property type="match status" value="1"/>
</dbReference>
<feature type="domain" description="HD" evidence="1">
    <location>
        <begin position="39"/>
        <end position="131"/>
    </location>
</feature>
<organism evidence="2 3">
    <name type="scientific">[Torrubiella] hemipterigena</name>
    <dbReference type="NCBI Taxonomy" id="1531966"/>
    <lineage>
        <taxon>Eukaryota</taxon>
        <taxon>Fungi</taxon>
        <taxon>Dikarya</taxon>
        <taxon>Ascomycota</taxon>
        <taxon>Pezizomycotina</taxon>
        <taxon>Sordariomycetes</taxon>
        <taxon>Hypocreomycetidae</taxon>
        <taxon>Hypocreales</taxon>
        <taxon>Clavicipitaceae</taxon>
        <taxon>Clavicipitaceae incertae sedis</taxon>
        <taxon>'Torrubiella' clade</taxon>
    </lineage>
</organism>
<dbReference type="InterPro" id="IPR052567">
    <property type="entry name" value="OP_Dioxygenase"/>
</dbReference>
<dbReference type="AlphaFoldDB" id="A0A0A1TNH3"/>
<dbReference type="Pfam" id="PF01966">
    <property type="entry name" value="HD"/>
    <property type="match status" value="1"/>
</dbReference>
<keyword evidence="3" id="KW-1185">Reference proteome</keyword>
<dbReference type="PANTHER" id="PTHR40202">
    <property type="match status" value="1"/>
</dbReference>
<proteinExistence type="predicted"/>
<dbReference type="EMBL" id="CDHN01000005">
    <property type="protein sequence ID" value="CEJ92803.1"/>
    <property type="molecule type" value="Genomic_DNA"/>
</dbReference>
<dbReference type="Gene3D" id="1.10.3210.10">
    <property type="entry name" value="Hypothetical protein af1432"/>
    <property type="match status" value="1"/>
</dbReference>
<dbReference type="OrthoDB" id="445007at2759"/>
<evidence type="ECO:0000313" key="3">
    <source>
        <dbReference type="Proteomes" id="UP000039046"/>
    </source>
</evidence>
<gene>
    <name evidence="2" type="ORF">VHEMI08433</name>
</gene>
<evidence type="ECO:0000313" key="2">
    <source>
        <dbReference type="EMBL" id="CEJ92803.1"/>
    </source>
</evidence>
<name>A0A0A1TNH3_9HYPO</name>
<dbReference type="HOGENOM" id="CLU_091985_0_1_1"/>
<sequence>MVVELPSTFTPEAVTDYVLAVLEESGNNPYIGEPISQLQHSLQCAAQAASASPAVDEETQLAALLHDLGQFVPARDLNRLIGERAEILGGIDASESVGRTGHDTQGGKFLRALGFSPKVARLVASHVEAKRYLCAVDATYHDKLSDASKKSLKYQGGPMAGEQLREFGANPWCGDMCRLRVWDDEAKVEGLEVRGLDTWKDMMQRHLQNQVAV</sequence>